<dbReference type="EMBL" id="JAHWGI010001401">
    <property type="protein sequence ID" value="KAK3929611.1"/>
    <property type="molecule type" value="Genomic_DNA"/>
</dbReference>
<dbReference type="Proteomes" id="UP001219518">
    <property type="component" value="Unassembled WGS sequence"/>
</dbReference>
<keyword evidence="1" id="KW-0418">Kinase</keyword>
<proteinExistence type="predicted"/>
<reference evidence="1" key="2">
    <citation type="journal article" date="2023" name="BMC Genomics">
        <title>Pest status, molecular evolution, and epigenetic factors derived from the genome assembly of Frankliniella fusca, a thysanopteran phytovirus vector.</title>
        <authorList>
            <person name="Catto M.A."/>
            <person name="Labadie P.E."/>
            <person name="Jacobson A.L."/>
            <person name="Kennedy G.G."/>
            <person name="Srinivasan R."/>
            <person name="Hunt B.G."/>
        </authorList>
    </citation>
    <scope>NUCLEOTIDE SEQUENCE</scope>
    <source>
        <strain evidence="1">PL_HMW_Pooled</strain>
    </source>
</reference>
<comment type="caution">
    <text evidence="1">The sequence shown here is derived from an EMBL/GenBank/DDBJ whole genome shotgun (WGS) entry which is preliminary data.</text>
</comment>
<dbReference type="AlphaFoldDB" id="A0AAE1HZY3"/>
<keyword evidence="1" id="KW-0808">Transferase</keyword>
<evidence type="ECO:0000313" key="1">
    <source>
        <dbReference type="EMBL" id="KAK3929611.1"/>
    </source>
</evidence>
<evidence type="ECO:0000313" key="2">
    <source>
        <dbReference type="Proteomes" id="UP001219518"/>
    </source>
</evidence>
<keyword evidence="2" id="KW-1185">Reference proteome</keyword>
<accession>A0AAE1HZY3</accession>
<reference evidence="1" key="1">
    <citation type="submission" date="2021-07" db="EMBL/GenBank/DDBJ databases">
        <authorList>
            <person name="Catto M.A."/>
            <person name="Jacobson A."/>
            <person name="Kennedy G."/>
            <person name="Labadie P."/>
            <person name="Hunt B.G."/>
            <person name="Srinivasan R."/>
        </authorList>
    </citation>
    <scope>NUCLEOTIDE SEQUENCE</scope>
    <source>
        <strain evidence="1">PL_HMW_Pooled</strain>
        <tissue evidence="1">Head</tissue>
    </source>
</reference>
<dbReference type="GO" id="GO:0016301">
    <property type="term" value="F:kinase activity"/>
    <property type="evidence" value="ECO:0007669"/>
    <property type="project" value="UniProtKB-KW"/>
</dbReference>
<name>A0AAE1HZY3_9NEOP</name>
<gene>
    <name evidence="1" type="ORF">KUF71_003618</name>
</gene>
<organism evidence="1 2">
    <name type="scientific">Frankliniella fusca</name>
    <dbReference type="NCBI Taxonomy" id="407009"/>
    <lineage>
        <taxon>Eukaryota</taxon>
        <taxon>Metazoa</taxon>
        <taxon>Ecdysozoa</taxon>
        <taxon>Arthropoda</taxon>
        <taxon>Hexapoda</taxon>
        <taxon>Insecta</taxon>
        <taxon>Pterygota</taxon>
        <taxon>Neoptera</taxon>
        <taxon>Paraneoptera</taxon>
        <taxon>Thysanoptera</taxon>
        <taxon>Terebrantia</taxon>
        <taxon>Thripoidea</taxon>
        <taxon>Thripidae</taxon>
        <taxon>Frankliniella</taxon>
    </lineage>
</organism>
<sequence>QFVWHSPLGPCCRYLRYSLFKSRGLSLSPTAVHSMKSSHAFLISSCLQPCLVPGISIPDLCALSAFYWDYQLFQFLHYSY</sequence>
<feature type="non-terminal residue" evidence="1">
    <location>
        <position position="1"/>
    </location>
</feature>
<protein>
    <submittedName>
        <fullName evidence="1">Tyrosine-protein kinase JAK1</fullName>
    </submittedName>
</protein>